<dbReference type="InParanoid" id="A0A0C2W3S2"/>
<evidence type="ECO:0000313" key="3">
    <source>
        <dbReference type="Proteomes" id="UP000054549"/>
    </source>
</evidence>
<feature type="compositionally biased region" description="Gly residues" evidence="1">
    <location>
        <begin position="33"/>
        <end position="42"/>
    </location>
</feature>
<protein>
    <submittedName>
        <fullName evidence="2">Uncharacterized protein</fullName>
    </submittedName>
</protein>
<evidence type="ECO:0000256" key="1">
    <source>
        <dbReference type="SAM" id="MobiDB-lite"/>
    </source>
</evidence>
<accession>A0A0C2W3S2</accession>
<dbReference type="HOGENOM" id="CLU_2132909_0_0_1"/>
<dbReference type="Proteomes" id="UP000054549">
    <property type="component" value="Unassembled WGS sequence"/>
</dbReference>
<evidence type="ECO:0000313" key="2">
    <source>
        <dbReference type="EMBL" id="KIL55767.1"/>
    </source>
</evidence>
<dbReference type="AlphaFoldDB" id="A0A0C2W3S2"/>
<sequence>MLLSFVKPRKGNAKKVVVNLYNKHAVEASQISSGGGKKGGAGQKSKKQPAGLHAESLPSGPSSQTGGPDLDFKSVLSSEKRLLNFTRALHTPIPTKKRFAGGRAWSLLPHYRE</sequence>
<name>A0A0C2W3S2_AMAMK</name>
<reference evidence="2 3" key="1">
    <citation type="submission" date="2014-04" db="EMBL/GenBank/DDBJ databases">
        <title>Evolutionary Origins and Diversification of the Mycorrhizal Mutualists.</title>
        <authorList>
            <consortium name="DOE Joint Genome Institute"/>
            <consortium name="Mycorrhizal Genomics Consortium"/>
            <person name="Kohler A."/>
            <person name="Kuo A."/>
            <person name="Nagy L.G."/>
            <person name="Floudas D."/>
            <person name="Copeland A."/>
            <person name="Barry K.W."/>
            <person name="Cichocki N."/>
            <person name="Veneault-Fourrey C."/>
            <person name="LaButti K."/>
            <person name="Lindquist E.A."/>
            <person name="Lipzen A."/>
            <person name="Lundell T."/>
            <person name="Morin E."/>
            <person name="Murat C."/>
            <person name="Riley R."/>
            <person name="Ohm R."/>
            <person name="Sun H."/>
            <person name="Tunlid A."/>
            <person name="Henrissat B."/>
            <person name="Grigoriev I.V."/>
            <person name="Hibbett D.S."/>
            <person name="Martin F."/>
        </authorList>
    </citation>
    <scope>NUCLEOTIDE SEQUENCE [LARGE SCALE GENOMIC DNA]</scope>
    <source>
        <strain evidence="2 3">Koide BX008</strain>
    </source>
</reference>
<gene>
    <name evidence="2" type="ORF">M378DRAFT_17642</name>
</gene>
<dbReference type="EMBL" id="KN818475">
    <property type="protein sequence ID" value="KIL55767.1"/>
    <property type="molecule type" value="Genomic_DNA"/>
</dbReference>
<feature type="region of interest" description="Disordered" evidence="1">
    <location>
        <begin position="28"/>
        <end position="72"/>
    </location>
</feature>
<organism evidence="2 3">
    <name type="scientific">Amanita muscaria (strain Koide BX008)</name>
    <dbReference type="NCBI Taxonomy" id="946122"/>
    <lineage>
        <taxon>Eukaryota</taxon>
        <taxon>Fungi</taxon>
        <taxon>Dikarya</taxon>
        <taxon>Basidiomycota</taxon>
        <taxon>Agaricomycotina</taxon>
        <taxon>Agaricomycetes</taxon>
        <taxon>Agaricomycetidae</taxon>
        <taxon>Agaricales</taxon>
        <taxon>Pluteineae</taxon>
        <taxon>Amanitaceae</taxon>
        <taxon>Amanita</taxon>
    </lineage>
</organism>
<keyword evidence="3" id="KW-1185">Reference proteome</keyword>
<proteinExistence type="predicted"/>